<keyword evidence="9" id="KW-0418">Kinase</keyword>
<comment type="subcellular location">
    <subcellularLocation>
        <location evidence="1">Nucleus</location>
    </subcellularLocation>
</comment>
<evidence type="ECO:0000256" key="10">
    <source>
        <dbReference type="ARBA" id="ARBA00022840"/>
    </source>
</evidence>
<evidence type="ECO:0000256" key="11">
    <source>
        <dbReference type="ARBA" id="ARBA00023242"/>
    </source>
</evidence>
<feature type="domain" description="Protein kinase" evidence="17">
    <location>
        <begin position="18"/>
        <end position="415"/>
    </location>
</feature>
<comment type="catalytic activity">
    <reaction evidence="15">
        <text>[DNA-directed RNA polymerase] + ATP = phospho-[DNA-directed RNA polymerase] + ADP + H(+)</text>
        <dbReference type="Rhea" id="RHEA:10216"/>
        <dbReference type="Rhea" id="RHEA-COMP:11321"/>
        <dbReference type="Rhea" id="RHEA-COMP:11322"/>
        <dbReference type="ChEBI" id="CHEBI:15378"/>
        <dbReference type="ChEBI" id="CHEBI:30616"/>
        <dbReference type="ChEBI" id="CHEBI:43176"/>
        <dbReference type="ChEBI" id="CHEBI:68546"/>
        <dbReference type="ChEBI" id="CHEBI:456216"/>
        <dbReference type="EC" id="2.7.11.23"/>
    </reaction>
</comment>
<gene>
    <name evidence="18" type="ORF">BU14_2102s0001</name>
</gene>
<keyword evidence="7" id="KW-0479">Metal-binding</keyword>
<evidence type="ECO:0000256" key="12">
    <source>
        <dbReference type="ARBA" id="ARBA00041823"/>
    </source>
</evidence>
<accession>A0A1X6NKM5</accession>
<dbReference type="EMBL" id="KV919966">
    <property type="protein sequence ID" value="OSX68913.1"/>
    <property type="molecule type" value="Genomic_DNA"/>
</dbReference>
<dbReference type="Pfam" id="PF00069">
    <property type="entry name" value="Pkinase"/>
    <property type="match status" value="1"/>
</dbReference>
<organism evidence="18 19">
    <name type="scientific">Porphyra umbilicalis</name>
    <name type="common">Purple laver</name>
    <name type="synonym">Red alga</name>
    <dbReference type="NCBI Taxonomy" id="2786"/>
    <lineage>
        <taxon>Eukaryota</taxon>
        <taxon>Rhodophyta</taxon>
        <taxon>Bangiophyceae</taxon>
        <taxon>Bangiales</taxon>
        <taxon>Bangiaceae</taxon>
        <taxon>Porphyra</taxon>
    </lineage>
</organism>
<feature type="region of interest" description="Disordered" evidence="16">
    <location>
        <begin position="62"/>
        <end position="81"/>
    </location>
</feature>
<dbReference type="GO" id="GO:0008353">
    <property type="term" value="F:RNA polymerase II CTD heptapeptide repeat kinase activity"/>
    <property type="evidence" value="ECO:0007669"/>
    <property type="project" value="UniProtKB-EC"/>
</dbReference>
<evidence type="ECO:0000313" key="19">
    <source>
        <dbReference type="Proteomes" id="UP000218209"/>
    </source>
</evidence>
<protein>
    <recommendedName>
        <fullName evidence="12">Cyclin-dependent kinase 8</fullName>
        <ecNumber evidence="4">2.7.11.22</ecNumber>
        <ecNumber evidence="3">2.7.11.23</ecNumber>
    </recommendedName>
</protein>
<sequence length="481" mass="50130">MDAFRRGRTRAQTMGERYVPIGKIGEGTYGLVYKARVVVGGGGGGGGAAAVAAAAGAGANGAAAAPPSSGAGHGAKPPANAHDDAAAAVAAAGAAAAAGGDRLVAVKKFKCFKSGDGISPTAVREIKLLRELRHPAIVSLVDVLLDTSVSPAAGAKGAKGGAKAATATGAPTEERSLYLVFEYADHDLLDMIRFHHNHPATPMPTATIKSLLHQILSGLAYLHNNWILHRDLKPSNILVTGGDRPPASRGVVKIADFGLARLFQSPLRPLPDVDAVVVTIWYRAPELLLGARHYTAAVDLWAVGCIFAELCASKPLFQGCERERAPDDRAPFQADQLDKIFRLLGKPSPTAWPAVTSLPHWADVRGWVGYPNRLASALPGRLKPGGAGHDLLARLLVYDPERRISAEEALAHPFFREEPLPRPNAYENNIDPYAPRTVTPLDAVKDAGWAVTASDPPTAAAPPPPPPAGVALPVGGAAHAA</sequence>
<dbReference type="InterPro" id="IPR050108">
    <property type="entry name" value="CDK"/>
</dbReference>
<evidence type="ECO:0000259" key="17">
    <source>
        <dbReference type="PROSITE" id="PS50011"/>
    </source>
</evidence>
<dbReference type="PANTHER" id="PTHR24056">
    <property type="entry name" value="CELL DIVISION PROTEIN KINASE"/>
    <property type="match status" value="1"/>
</dbReference>
<evidence type="ECO:0000313" key="18">
    <source>
        <dbReference type="EMBL" id="OSX68913.1"/>
    </source>
</evidence>
<dbReference type="Gene3D" id="1.10.510.10">
    <property type="entry name" value="Transferase(Phosphotransferase) domain 1"/>
    <property type="match status" value="1"/>
</dbReference>
<reference evidence="18 19" key="1">
    <citation type="submission" date="2017-03" db="EMBL/GenBank/DDBJ databases">
        <title>WGS assembly of Porphyra umbilicalis.</title>
        <authorList>
            <person name="Brawley S.H."/>
            <person name="Blouin N.A."/>
            <person name="Ficko-Blean E."/>
            <person name="Wheeler G.L."/>
            <person name="Lohr M."/>
            <person name="Goodson H.V."/>
            <person name="Jenkins J.W."/>
            <person name="Blaby-Haas C.E."/>
            <person name="Helliwell K.E."/>
            <person name="Chan C."/>
            <person name="Marriage T."/>
            <person name="Bhattacharya D."/>
            <person name="Klein A.S."/>
            <person name="Badis Y."/>
            <person name="Brodie J."/>
            <person name="Cao Y."/>
            <person name="Collen J."/>
            <person name="Dittami S.M."/>
            <person name="Gachon C.M."/>
            <person name="Green B.R."/>
            <person name="Karpowicz S."/>
            <person name="Kim J.W."/>
            <person name="Kudahl U."/>
            <person name="Lin S."/>
            <person name="Michel G."/>
            <person name="Mittag M."/>
            <person name="Olson B.J."/>
            <person name="Pangilinan J."/>
            <person name="Peng Y."/>
            <person name="Qiu H."/>
            <person name="Shu S."/>
            <person name="Singer J.T."/>
            <person name="Smith A.G."/>
            <person name="Sprecher B.N."/>
            <person name="Wagner V."/>
            <person name="Wang W."/>
            <person name="Wang Z.-Y."/>
            <person name="Yan J."/>
            <person name="Yarish C."/>
            <person name="Zoeuner-Riek S."/>
            <person name="Zhuang Y."/>
            <person name="Zou Y."/>
            <person name="Lindquist E.A."/>
            <person name="Grimwood J."/>
            <person name="Barry K."/>
            <person name="Rokhsar D.S."/>
            <person name="Schmutz J."/>
            <person name="Stiller J.W."/>
            <person name="Grossman A.R."/>
            <person name="Prochnik S.E."/>
        </authorList>
    </citation>
    <scope>NUCLEOTIDE SEQUENCE [LARGE SCALE GENOMIC DNA]</scope>
    <source>
        <strain evidence="18">4086291</strain>
    </source>
</reference>
<evidence type="ECO:0000256" key="6">
    <source>
        <dbReference type="ARBA" id="ARBA00022679"/>
    </source>
</evidence>
<feature type="compositionally biased region" description="Pro residues" evidence="16">
    <location>
        <begin position="459"/>
        <end position="468"/>
    </location>
</feature>
<dbReference type="GO" id="GO:0004693">
    <property type="term" value="F:cyclin-dependent protein serine/threonine kinase activity"/>
    <property type="evidence" value="ECO:0007669"/>
    <property type="project" value="UniProtKB-EC"/>
</dbReference>
<keyword evidence="10" id="KW-0067">ATP-binding</keyword>
<keyword evidence="19" id="KW-1185">Reference proteome</keyword>
<keyword evidence="5" id="KW-0723">Serine/threonine-protein kinase</keyword>
<evidence type="ECO:0000256" key="8">
    <source>
        <dbReference type="ARBA" id="ARBA00022741"/>
    </source>
</evidence>
<evidence type="ECO:0000256" key="13">
    <source>
        <dbReference type="ARBA" id="ARBA00047811"/>
    </source>
</evidence>
<keyword evidence="8" id="KW-0547">Nucleotide-binding</keyword>
<keyword evidence="11" id="KW-0539">Nucleus</keyword>
<dbReference type="EC" id="2.7.11.23" evidence="3"/>
<dbReference type="FunFam" id="1.10.510.10:FF:000408">
    <property type="entry name" value="Serine/threonine-protein kinase SSN3"/>
    <property type="match status" value="1"/>
</dbReference>
<evidence type="ECO:0000256" key="14">
    <source>
        <dbReference type="ARBA" id="ARBA00048367"/>
    </source>
</evidence>
<dbReference type="PANTHER" id="PTHR24056:SF495">
    <property type="entry name" value="CYCLIN-DEPENDENT KINASE 8-RELATED"/>
    <property type="match status" value="1"/>
</dbReference>
<evidence type="ECO:0000256" key="7">
    <source>
        <dbReference type="ARBA" id="ARBA00022723"/>
    </source>
</evidence>
<dbReference type="InterPro" id="IPR008271">
    <property type="entry name" value="Ser/Thr_kinase_AS"/>
</dbReference>
<name>A0A1X6NKM5_PORUM</name>
<dbReference type="PROSITE" id="PS50011">
    <property type="entry name" value="PROTEIN_KINASE_DOM"/>
    <property type="match status" value="1"/>
</dbReference>
<evidence type="ECO:0000256" key="16">
    <source>
        <dbReference type="SAM" id="MobiDB-lite"/>
    </source>
</evidence>
<dbReference type="OrthoDB" id="6284126at2759"/>
<comment type="catalytic activity">
    <reaction evidence="13">
        <text>L-threonyl-[protein] + ATP = O-phospho-L-threonyl-[protein] + ADP + H(+)</text>
        <dbReference type="Rhea" id="RHEA:46608"/>
        <dbReference type="Rhea" id="RHEA-COMP:11060"/>
        <dbReference type="Rhea" id="RHEA-COMP:11605"/>
        <dbReference type="ChEBI" id="CHEBI:15378"/>
        <dbReference type="ChEBI" id="CHEBI:30013"/>
        <dbReference type="ChEBI" id="CHEBI:30616"/>
        <dbReference type="ChEBI" id="CHEBI:61977"/>
        <dbReference type="ChEBI" id="CHEBI:456216"/>
        <dbReference type="EC" id="2.7.11.22"/>
    </reaction>
</comment>
<keyword evidence="6" id="KW-0808">Transferase</keyword>
<evidence type="ECO:0000256" key="4">
    <source>
        <dbReference type="ARBA" id="ARBA00012425"/>
    </source>
</evidence>
<dbReference type="Gene3D" id="3.30.200.20">
    <property type="entry name" value="Phosphorylase Kinase, domain 1"/>
    <property type="match status" value="1"/>
</dbReference>
<evidence type="ECO:0000256" key="1">
    <source>
        <dbReference type="ARBA" id="ARBA00004123"/>
    </source>
</evidence>
<dbReference type="EC" id="2.7.11.22" evidence="4"/>
<evidence type="ECO:0000256" key="15">
    <source>
        <dbReference type="ARBA" id="ARBA00049280"/>
    </source>
</evidence>
<dbReference type="AlphaFoldDB" id="A0A1X6NKM5"/>
<evidence type="ECO:0000256" key="3">
    <source>
        <dbReference type="ARBA" id="ARBA00012409"/>
    </source>
</evidence>
<dbReference type="PROSITE" id="PS00108">
    <property type="entry name" value="PROTEIN_KINASE_ST"/>
    <property type="match status" value="1"/>
</dbReference>
<evidence type="ECO:0000256" key="9">
    <source>
        <dbReference type="ARBA" id="ARBA00022777"/>
    </source>
</evidence>
<dbReference type="InterPro" id="IPR011009">
    <property type="entry name" value="Kinase-like_dom_sf"/>
</dbReference>
<dbReference type="GO" id="GO:0016592">
    <property type="term" value="C:mediator complex"/>
    <property type="evidence" value="ECO:0007669"/>
    <property type="project" value="TreeGrafter"/>
</dbReference>
<feature type="compositionally biased region" description="Low complexity" evidence="16">
    <location>
        <begin position="469"/>
        <end position="481"/>
    </location>
</feature>
<feature type="region of interest" description="Disordered" evidence="16">
    <location>
        <begin position="452"/>
        <end position="481"/>
    </location>
</feature>
<dbReference type="SUPFAM" id="SSF56112">
    <property type="entry name" value="Protein kinase-like (PK-like)"/>
    <property type="match status" value="1"/>
</dbReference>
<evidence type="ECO:0000256" key="5">
    <source>
        <dbReference type="ARBA" id="ARBA00022527"/>
    </source>
</evidence>
<proteinExistence type="inferred from homology"/>
<comment type="similarity">
    <text evidence="2">Belongs to the protein kinase superfamily. CMGC Ser/Thr protein kinase family. CDC2/CDKX subfamily.</text>
</comment>
<dbReference type="Proteomes" id="UP000218209">
    <property type="component" value="Unassembled WGS sequence"/>
</dbReference>
<dbReference type="GO" id="GO:0005524">
    <property type="term" value="F:ATP binding"/>
    <property type="evidence" value="ECO:0007669"/>
    <property type="project" value="UniProtKB-KW"/>
</dbReference>
<evidence type="ECO:0000256" key="2">
    <source>
        <dbReference type="ARBA" id="ARBA00006485"/>
    </source>
</evidence>
<comment type="catalytic activity">
    <reaction evidence="14">
        <text>L-seryl-[protein] + ATP = O-phospho-L-seryl-[protein] + ADP + H(+)</text>
        <dbReference type="Rhea" id="RHEA:17989"/>
        <dbReference type="Rhea" id="RHEA-COMP:9863"/>
        <dbReference type="Rhea" id="RHEA-COMP:11604"/>
        <dbReference type="ChEBI" id="CHEBI:15378"/>
        <dbReference type="ChEBI" id="CHEBI:29999"/>
        <dbReference type="ChEBI" id="CHEBI:30616"/>
        <dbReference type="ChEBI" id="CHEBI:83421"/>
        <dbReference type="ChEBI" id="CHEBI:456216"/>
        <dbReference type="EC" id="2.7.11.22"/>
    </reaction>
</comment>
<dbReference type="InterPro" id="IPR000719">
    <property type="entry name" value="Prot_kinase_dom"/>
</dbReference>
<feature type="non-terminal residue" evidence="18">
    <location>
        <position position="481"/>
    </location>
</feature>
<dbReference type="GO" id="GO:0046872">
    <property type="term" value="F:metal ion binding"/>
    <property type="evidence" value="ECO:0007669"/>
    <property type="project" value="UniProtKB-KW"/>
</dbReference>
<dbReference type="SMART" id="SM00220">
    <property type="entry name" value="S_TKc"/>
    <property type="match status" value="1"/>
</dbReference>